<dbReference type="NCBIfam" id="TIGR02492">
    <property type="entry name" value="flgK_ends"/>
    <property type="match status" value="1"/>
</dbReference>
<feature type="domain" description="Flagellar hook-associated protein FlgK helical" evidence="10">
    <location>
        <begin position="92"/>
        <end position="324"/>
    </location>
</feature>
<keyword evidence="11" id="KW-0966">Cell projection</keyword>
<dbReference type="Pfam" id="PF00460">
    <property type="entry name" value="Flg_bb_rod"/>
    <property type="match status" value="1"/>
</dbReference>
<evidence type="ECO:0000259" key="8">
    <source>
        <dbReference type="Pfam" id="PF06429"/>
    </source>
</evidence>
<comment type="similarity">
    <text evidence="3">Belongs to the flagella basal body rod proteins family.</text>
</comment>
<evidence type="ECO:0000259" key="7">
    <source>
        <dbReference type="Pfam" id="PF00460"/>
    </source>
</evidence>
<comment type="caution">
    <text evidence="11">The sequence shown here is derived from an EMBL/GenBank/DDBJ whole genome shotgun (WGS) entry which is preliminary data.</text>
</comment>
<dbReference type="Proteomes" id="UP001595710">
    <property type="component" value="Unassembled WGS sequence"/>
</dbReference>
<evidence type="ECO:0000259" key="9">
    <source>
        <dbReference type="Pfam" id="PF21158"/>
    </source>
</evidence>
<feature type="domain" description="Flagellar basal body rod protein N-terminal" evidence="7">
    <location>
        <begin position="6"/>
        <end position="33"/>
    </location>
</feature>
<evidence type="ECO:0000256" key="3">
    <source>
        <dbReference type="ARBA" id="ARBA00009677"/>
    </source>
</evidence>
<sequence>MSILGTAITGLKAHQEALKTTGHNISNANTPGYSRQEVVMSSATPLYRGFGYVGQGVNVDTVRRIENQFLQGQLNSDTSAFNHLQTYREQIEQVDRILADDRTGLQPQLDRYFAALQGAADNPAYVPSRDVVLGEAQGLVDRFETISRYLADQESVVNSQIEAAVAQVNAIANGIAQLNEKIVTAQGSATSAPPNDLYDKREELVRQLAEFVDIDVIDVGATVNIAIGNGNPLVMKYEAAKLEAAPGLQDPFRVGIKFVSKVENVEITDSLNKGSIAGFLDFREEGLSTAINSLGRLAVAFTQETNKTHKLGVDLEGRFGNDFFQDLNDPSLTTRRVFAFGDNALPNDNLFNVYFKDSEQLTTSDYTFHVPGPENSRYEITRNDTGEVIKEGGLSNEYPQSFEFDGLELVLEAGTFSEGDSFTIAPLRDVAQQMELLIRQPSELALAYPIKANTSLSNQGSGLINQGAMLSRDSNAFAVDGKLSPPLLVQFESENRYSVLDNSDPGNPRPLRPPMENLMFVPGAVNTIFTDDPGQTMVNSWRARLPYQPTIGYGGPSTASLNNGINPERFTFYQTDPVTGKETALPTISTPGSASAKDIVQELNLVEGVEARAYTEVQLANFTNSGTPYDPDNPFEIWVNGKEITQTLTSLNQTTYMEGYPEEVPEEMGPNFLADRINHHYELQQMGIRAKSDGETLTIIDESGNDILVEMRGDKPQPVITGAPILPPGIPANVNAYIDPGDTFMLSTGEQWSVDVVQGDTQGKISNLTGYDFSSDGPYEFKMYLPDGRTGYVELTGNHETGEDVKAELAAKIQAQLDSPGYVKAEIDERGNLSYQIFMSVEGTGNNDVSRVNVGGQVDITMADGIRLKTDPTVGGIFNGTPEAKSTYMGFQFEISGRPVAGDEFAIGWNENGVSDNRNALDLVAIETTDTVNVEDGGMTLTESYSQTVEQIGTLTSQAQIRSDSAKAVLDKTTEELTDIKGVNLDEEAARLIEFQAAYNANAKVISIAQELFDSLLAAF</sequence>
<evidence type="ECO:0000256" key="5">
    <source>
        <dbReference type="ARBA" id="ARBA00022525"/>
    </source>
</evidence>
<keyword evidence="5" id="KW-0964">Secreted</keyword>
<dbReference type="Pfam" id="PF06429">
    <property type="entry name" value="Flg_bbr_C"/>
    <property type="match status" value="1"/>
</dbReference>
<name>A0ABV7WT79_9GAMM</name>
<dbReference type="InterPro" id="IPR002371">
    <property type="entry name" value="FlgK"/>
</dbReference>
<dbReference type="EMBL" id="JBHRYN010000012">
    <property type="protein sequence ID" value="MFC3702059.1"/>
    <property type="molecule type" value="Genomic_DNA"/>
</dbReference>
<dbReference type="Pfam" id="PF21158">
    <property type="entry name" value="flgK_1st_1"/>
    <property type="match status" value="1"/>
</dbReference>
<reference evidence="12" key="1">
    <citation type="journal article" date="2019" name="Int. J. Syst. Evol. Microbiol.">
        <title>The Global Catalogue of Microorganisms (GCM) 10K type strain sequencing project: providing services to taxonomists for standard genome sequencing and annotation.</title>
        <authorList>
            <consortium name="The Broad Institute Genomics Platform"/>
            <consortium name="The Broad Institute Genome Sequencing Center for Infectious Disease"/>
            <person name="Wu L."/>
            <person name="Ma J."/>
        </authorList>
    </citation>
    <scope>NUCLEOTIDE SEQUENCE [LARGE SCALE GENOMIC DNA]</scope>
    <source>
        <strain evidence="12">CECT 8288</strain>
    </source>
</reference>
<evidence type="ECO:0000313" key="11">
    <source>
        <dbReference type="EMBL" id="MFC3702059.1"/>
    </source>
</evidence>
<organism evidence="11 12">
    <name type="scientific">Reinekea marina</name>
    <dbReference type="NCBI Taxonomy" id="1310421"/>
    <lineage>
        <taxon>Bacteria</taxon>
        <taxon>Pseudomonadati</taxon>
        <taxon>Pseudomonadota</taxon>
        <taxon>Gammaproteobacteria</taxon>
        <taxon>Oceanospirillales</taxon>
        <taxon>Saccharospirillaceae</taxon>
        <taxon>Reinekea</taxon>
    </lineage>
</organism>
<dbReference type="SUPFAM" id="SSF64518">
    <property type="entry name" value="Phase 1 flagellin"/>
    <property type="match status" value="2"/>
</dbReference>
<keyword evidence="6" id="KW-0975">Bacterial flagellum</keyword>
<evidence type="ECO:0000259" key="10">
    <source>
        <dbReference type="Pfam" id="PF22638"/>
    </source>
</evidence>
<feature type="domain" description="Flagellar hook-associated protein 1 D2-like" evidence="9">
    <location>
        <begin position="350"/>
        <end position="426"/>
    </location>
</feature>
<keyword evidence="12" id="KW-1185">Reference proteome</keyword>
<keyword evidence="11" id="KW-0282">Flagellum</keyword>
<dbReference type="InterPro" id="IPR010930">
    <property type="entry name" value="Flg_bb/hook_C_dom"/>
</dbReference>
<dbReference type="PRINTS" id="PR01005">
    <property type="entry name" value="FLGHOOKAP1"/>
</dbReference>
<dbReference type="PANTHER" id="PTHR30033">
    <property type="entry name" value="FLAGELLAR HOOK-ASSOCIATED PROTEIN 1"/>
    <property type="match status" value="1"/>
</dbReference>
<protein>
    <recommendedName>
        <fullName evidence="4">Flagellar hook-associated protein 1</fullName>
    </recommendedName>
</protein>
<gene>
    <name evidence="11" type="primary">flgK</name>
    <name evidence="11" type="ORF">ACFOND_10435</name>
</gene>
<evidence type="ECO:0000256" key="6">
    <source>
        <dbReference type="ARBA" id="ARBA00023143"/>
    </source>
</evidence>
<dbReference type="PANTHER" id="PTHR30033:SF1">
    <property type="entry name" value="FLAGELLAR HOOK-ASSOCIATED PROTEIN 1"/>
    <property type="match status" value="1"/>
</dbReference>
<accession>A0ABV7WT79</accession>
<dbReference type="Pfam" id="PF22638">
    <property type="entry name" value="FlgK_D1"/>
    <property type="match status" value="1"/>
</dbReference>
<proteinExistence type="inferred from homology"/>
<evidence type="ECO:0000256" key="4">
    <source>
        <dbReference type="ARBA" id="ARBA00016244"/>
    </source>
</evidence>
<dbReference type="InterPro" id="IPR001444">
    <property type="entry name" value="Flag_bb_rod_N"/>
</dbReference>
<evidence type="ECO:0000256" key="2">
    <source>
        <dbReference type="ARBA" id="ARBA00004613"/>
    </source>
</evidence>
<feature type="domain" description="Flagellar basal-body/hook protein C-terminal" evidence="8">
    <location>
        <begin position="982"/>
        <end position="1017"/>
    </location>
</feature>
<dbReference type="InterPro" id="IPR049119">
    <property type="entry name" value="FlgK_D2-like"/>
</dbReference>
<comment type="subcellular location">
    <subcellularLocation>
        <location evidence="1">Bacterial flagellum</location>
    </subcellularLocation>
    <subcellularLocation>
        <location evidence="2">Secreted</location>
    </subcellularLocation>
</comment>
<evidence type="ECO:0000313" key="12">
    <source>
        <dbReference type="Proteomes" id="UP001595710"/>
    </source>
</evidence>
<dbReference type="RefSeq" id="WP_290281631.1">
    <property type="nucleotide sequence ID" value="NZ_JAUFQI010000001.1"/>
</dbReference>
<keyword evidence="11" id="KW-0969">Cilium</keyword>
<evidence type="ECO:0000256" key="1">
    <source>
        <dbReference type="ARBA" id="ARBA00004365"/>
    </source>
</evidence>
<dbReference type="InterPro" id="IPR053927">
    <property type="entry name" value="FlgK_helical"/>
</dbReference>